<evidence type="ECO:0000256" key="2">
    <source>
        <dbReference type="ARBA" id="ARBA00005641"/>
    </source>
</evidence>
<reference evidence="17 18" key="1">
    <citation type="journal article" date="2011" name="Proc. Natl. Acad. Sci. U.S.A.">
        <title>Genome and transcriptome analyses of the mountain pine beetle-fungal symbiont Grosmannia clavigera, a lodgepole pine pathogen.</title>
        <authorList>
            <person name="DiGuistini S."/>
            <person name="Wang Y."/>
            <person name="Liao N.Y."/>
            <person name="Taylor G."/>
            <person name="Tanguay P."/>
            <person name="Feau N."/>
            <person name="Henrissat B."/>
            <person name="Chan S.K."/>
            <person name="Hesse-Orce U."/>
            <person name="Alamouti S.M."/>
            <person name="Tsui C.K.M."/>
            <person name="Docking R.T."/>
            <person name="Levasseur A."/>
            <person name="Haridas S."/>
            <person name="Robertson G."/>
            <person name="Birol I."/>
            <person name="Holt R.A."/>
            <person name="Marra M.A."/>
            <person name="Hamelin R.C."/>
            <person name="Hirst M."/>
            <person name="Jones S.J.M."/>
            <person name="Bohlmann J."/>
            <person name="Breuil C."/>
        </authorList>
    </citation>
    <scope>NUCLEOTIDE SEQUENCE [LARGE SCALE GENOMIC DNA]</scope>
    <source>
        <strain evidence="18">kw1407 / UAMH 11150</strain>
    </source>
</reference>
<keyword evidence="6" id="KW-0136">Cellulose degradation</keyword>
<dbReference type="OrthoDB" id="5823761at2759"/>
<dbReference type="GO" id="GO:0008810">
    <property type="term" value="F:cellulase activity"/>
    <property type="evidence" value="ECO:0007669"/>
    <property type="project" value="UniProtKB-EC"/>
</dbReference>
<dbReference type="InterPro" id="IPR018087">
    <property type="entry name" value="Glyco_hydro_5_CS"/>
</dbReference>
<dbReference type="PANTHER" id="PTHR34142">
    <property type="entry name" value="ENDO-BETA-1,4-GLUCANASE A"/>
    <property type="match status" value="1"/>
</dbReference>
<evidence type="ECO:0000256" key="5">
    <source>
        <dbReference type="ARBA" id="ARBA00022801"/>
    </source>
</evidence>
<dbReference type="InterPro" id="IPR001547">
    <property type="entry name" value="Glyco_hydro_5"/>
</dbReference>
<keyword evidence="5 13" id="KW-0378">Hydrolase</keyword>
<dbReference type="PROSITE" id="PS00659">
    <property type="entry name" value="GLYCOSYL_HYDROL_F5"/>
    <property type="match status" value="1"/>
</dbReference>
<evidence type="ECO:0000256" key="11">
    <source>
        <dbReference type="ARBA" id="ARBA00059691"/>
    </source>
</evidence>
<dbReference type="Pfam" id="PF00150">
    <property type="entry name" value="Cellulase"/>
    <property type="match status" value="1"/>
</dbReference>
<evidence type="ECO:0000256" key="13">
    <source>
        <dbReference type="RuleBase" id="RU361153"/>
    </source>
</evidence>
<feature type="domain" description="Glycoside hydrolase family 5" evidence="16">
    <location>
        <begin position="56"/>
        <end position="309"/>
    </location>
</feature>
<comment type="similarity">
    <text evidence="2 13">Belongs to the glycosyl hydrolase 5 (cellulase A) family.</text>
</comment>
<dbReference type="GeneID" id="25980447"/>
<sequence>MLSTFRSPLLLLGLSATVQAGTKYLGMAISGIDFNCDITGICPFKNVEVPLASLGGADSAAQMKHFVDDDGLNMFRLPVSWQFLLDGDTIGTFNSDRVQNYDDLMQACLVTGAYCMIDLHNFARFENKIIGQGGPSNEDFADFWTTVATKYANESKVVFELMNEPHDLDIGLWADTCQAAVTAIRKAGATTQMILLPGTFFDSAATLSTDGSGDALFKITNPDGTTDNLLLDIHKYLDNDNSGSNAECTTDNVGNFTVMADYLRKEGRLGLISETGASSDASCMTRFRAQNEYINKNSDVFVGLVAWAAGNFATSYVLSLTPSLDDGKYVDNDLMKECVLAPWNNGTTTTNSATSSASKSSSTSTKSSSSKSSTSSTTKSTAKSSMSTSTIASTSATATATAASLPENAGSALATSTTAASKSGAVAVLGSASRLMCGLFVTIAAAALL</sequence>
<dbReference type="SUPFAM" id="SSF51445">
    <property type="entry name" value="(Trans)glycosidases"/>
    <property type="match status" value="1"/>
</dbReference>
<evidence type="ECO:0000256" key="8">
    <source>
        <dbReference type="ARBA" id="ARBA00023283"/>
    </source>
</evidence>
<comment type="function">
    <text evidence="11">Endoglucanase (EG) that cleaves the internal beta-1,4-glucosidic bonds in cellulose. The degradation of cellulose involves an interplay between different cellulolytic enzymes. Hydrolysis starts with EGs, which cut internal glycosidic linkages to reduce the polymerization degree of the substrate and creates new chain ends for exocellobiohydrolases (CBHs). The CBH release the disaccharide cellobiose from the non-reducing end of the cellulose polymer chain. Finally, beta-1,4-glucosidases hydrolyze the cellobiose and other short cello-oligosaccharides into glucose units.</text>
</comment>
<dbReference type="AlphaFoldDB" id="F0X776"/>
<dbReference type="eggNOG" id="ENOG502QTP4">
    <property type="taxonomic scope" value="Eukaryota"/>
</dbReference>
<evidence type="ECO:0000313" key="18">
    <source>
        <dbReference type="Proteomes" id="UP000007796"/>
    </source>
</evidence>
<dbReference type="InterPro" id="IPR017853">
    <property type="entry name" value="GH"/>
</dbReference>
<dbReference type="GO" id="GO:0030245">
    <property type="term" value="P:cellulose catabolic process"/>
    <property type="evidence" value="ECO:0007669"/>
    <property type="project" value="UniProtKB-KW"/>
</dbReference>
<name>F0X776_GROCL</name>
<accession>F0X776</accession>
<evidence type="ECO:0000256" key="12">
    <source>
        <dbReference type="ARBA" id="ARBA00074271"/>
    </source>
</evidence>
<proteinExistence type="inferred from homology"/>
<feature type="signal peptide" evidence="15">
    <location>
        <begin position="1"/>
        <end position="20"/>
    </location>
</feature>
<organism evidence="18">
    <name type="scientific">Grosmannia clavigera (strain kw1407 / UAMH 11150)</name>
    <name type="common">Blue stain fungus</name>
    <name type="synonym">Graphiocladiella clavigera</name>
    <dbReference type="NCBI Taxonomy" id="655863"/>
    <lineage>
        <taxon>Eukaryota</taxon>
        <taxon>Fungi</taxon>
        <taxon>Dikarya</taxon>
        <taxon>Ascomycota</taxon>
        <taxon>Pezizomycotina</taxon>
        <taxon>Sordariomycetes</taxon>
        <taxon>Sordariomycetidae</taxon>
        <taxon>Ophiostomatales</taxon>
        <taxon>Ophiostomataceae</taxon>
        <taxon>Leptographium</taxon>
    </lineage>
</organism>
<dbReference type="FunFam" id="3.20.20.80:FF:000124">
    <property type="entry name" value="Exported cellulase"/>
    <property type="match status" value="1"/>
</dbReference>
<feature type="region of interest" description="Disordered" evidence="14">
    <location>
        <begin position="348"/>
        <end position="381"/>
    </location>
</feature>
<dbReference type="InParanoid" id="F0X776"/>
<evidence type="ECO:0000259" key="16">
    <source>
        <dbReference type="Pfam" id="PF00150"/>
    </source>
</evidence>
<keyword evidence="4 15" id="KW-0732">Signal</keyword>
<evidence type="ECO:0000256" key="9">
    <source>
        <dbReference type="ARBA" id="ARBA00023295"/>
    </source>
</evidence>
<feature type="chain" id="PRO_5003259764" description="Endoglucanase EG-II" evidence="15">
    <location>
        <begin position="21"/>
        <end position="449"/>
    </location>
</feature>
<protein>
    <recommendedName>
        <fullName evidence="12">Endoglucanase EG-II</fullName>
        <ecNumber evidence="3">3.2.1.4</ecNumber>
    </recommendedName>
</protein>
<keyword evidence="9 13" id="KW-0326">Glycosidase</keyword>
<dbReference type="Gene3D" id="3.20.20.80">
    <property type="entry name" value="Glycosidases"/>
    <property type="match status" value="1"/>
</dbReference>
<evidence type="ECO:0000256" key="1">
    <source>
        <dbReference type="ARBA" id="ARBA00000966"/>
    </source>
</evidence>
<evidence type="ECO:0000256" key="7">
    <source>
        <dbReference type="ARBA" id="ARBA00023277"/>
    </source>
</evidence>
<dbReference type="RefSeq" id="XP_014176118.1">
    <property type="nucleotide sequence ID" value="XM_014320643.1"/>
</dbReference>
<dbReference type="EMBL" id="GL629729">
    <property type="protein sequence ID" value="EFX06636.1"/>
    <property type="molecule type" value="Genomic_DNA"/>
</dbReference>
<evidence type="ECO:0000256" key="10">
    <source>
        <dbReference type="ARBA" id="ARBA00023326"/>
    </source>
</evidence>
<dbReference type="STRING" id="655863.F0X776"/>
<evidence type="ECO:0000256" key="4">
    <source>
        <dbReference type="ARBA" id="ARBA00022729"/>
    </source>
</evidence>
<evidence type="ECO:0000256" key="14">
    <source>
        <dbReference type="SAM" id="MobiDB-lite"/>
    </source>
</evidence>
<dbReference type="PANTHER" id="PTHR34142:SF5">
    <property type="entry name" value="CBM1 DOMAIN-CONTAINING PROTEIN"/>
    <property type="match status" value="1"/>
</dbReference>
<comment type="catalytic activity">
    <reaction evidence="1">
        <text>Endohydrolysis of (1-&gt;4)-beta-D-glucosidic linkages in cellulose, lichenin and cereal beta-D-glucans.</text>
        <dbReference type="EC" id="3.2.1.4"/>
    </reaction>
</comment>
<dbReference type="EC" id="3.2.1.4" evidence="3"/>
<evidence type="ECO:0000256" key="3">
    <source>
        <dbReference type="ARBA" id="ARBA00012601"/>
    </source>
</evidence>
<evidence type="ECO:0000313" key="17">
    <source>
        <dbReference type="EMBL" id="EFX06636.1"/>
    </source>
</evidence>
<keyword evidence="10" id="KW-0624">Polysaccharide degradation</keyword>
<evidence type="ECO:0000256" key="6">
    <source>
        <dbReference type="ARBA" id="ARBA00023001"/>
    </source>
</evidence>
<gene>
    <name evidence="17" type="ORF">CMQ_6957</name>
</gene>
<dbReference type="HOGENOM" id="CLU_029718_1_1_1"/>
<keyword evidence="7" id="KW-0119">Carbohydrate metabolism</keyword>
<keyword evidence="8" id="KW-0873">Pyrrolidone carboxylic acid</keyword>
<dbReference type="Proteomes" id="UP000007796">
    <property type="component" value="Unassembled WGS sequence"/>
</dbReference>
<evidence type="ECO:0000256" key="15">
    <source>
        <dbReference type="SAM" id="SignalP"/>
    </source>
</evidence>
<keyword evidence="18" id="KW-1185">Reference proteome</keyword>